<feature type="region of interest" description="Disordered" evidence="1">
    <location>
        <begin position="52"/>
        <end position="96"/>
    </location>
</feature>
<dbReference type="EMBL" id="CP165734">
    <property type="protein sequence ID" value="XDV55025.1"/>
    <property type="molecule type" value="Genomic_DNA"/>
</dbReference>
<evidence type="ECO:0000313" key="2">
    <source>
        <dbReference type="EMBL" id="XDV55025.1"/>
    </source>
</evidence>
<proteinExistence type="predicted"/>
<evidence type="ECO:0000256" key="1">
    <source>
        <dbReference type="SAM" id="MobiDB-lite"/>
    </source>
</evidence>
<gene>
    <name evidence="2" type="ORF">AB8Z38_19435</name>
</gene>
<reference evidence="2" key="1">
    <citation type="submission" date="2024-08" db="EMBL/GenBank/DDBJ databases">
        <authorList>
            <person name="Chaddad Z."/>
            <person name="Lamrabet M."/>
            <person name="Bouhnik O."/>
            <person name="Alami S."/>
            <person name="Wipf D."/>
            <person name="Courty P.E."/>
            <person name="Missbah El Idrissi M."/>
        </authorList>
    </citation>
    <scope>NUCLEOTIDE SEQUENCE</scope>
    <source>
        <strain evidence="2">LLZ17</strain>
    </source>
</reference>
<sequence length="96" mass="10082">MFEANRRIVLQSIAIGAGTFAASQSLAAGPDGHAAGYEVSAASEYLKTIPRKSGDPVVFTPRSTRGRSRQHPEGGHGKSPHVDCPSPPISPERICS</sequence>
<organism evidence="2">
    <name type="scientific">Bradyrhizobium sp. LLZ17</name>
    <dbReference type="NCBI Taxonomy" id="3239388"/>
    <lineage>
        <taxon>Bacteria</taxon>
        <taxon>Pseudomonadati</taxon>
        <taxon>Pseudomonadota</taxon>
        <taxon>Alphaproteobacteria</taxon>
        <taxon>Hyphomicrobiales</taxon>
        <taxon>Nitrobacteraceae</taxon>
        <taxon>Bradyrhizobium</taxon>
    </lineage>
</organism>
<name>A0AB39XAH8_9BRAD</name>
<protein>
    <submittedName>
        <fullName evidence="2">Uncharacterized protein</fullName>
    </submittedName>
</protein>
<dbReference type="RefSeq" id="WP_369719484.1">
    <property type="nucleotide sequence ID" value="NZ_CP165734.1"/>
</dbReference>
<accession>A0AB39XAH8</accession>
<dbReference type="AlphaFoldDB" id="A0AB39XAH8"/>